<dbReference type="GO" id="GO:0003676">
    <property type="term" value="F:nucleic acid binding"/>
    <property type="evidence" value="ECO:0007669"/>
    <property type="project" value="InterPro"/>
</dbReference>
<dbReference type="Proteomes" id="UP000325577">
    <property type="component" value="Linkage Group LG0"/>
</dbReference>
<evidence type="ECO:0008006" key="3">
    <source>
        <dbReference type="Google" id="ProtNLM"/>
    </source>
</evidence>
<gene>
    <name evidence="1" type="ORF">F0562_000788</name>
</gene>
<name>A0A5J5C2M8_9ASTE</name>
<keyword evidence="2" id="KW-1185">Reference proteome</keyword>
<accession>A0A5J5C2M8</accession>
<evidence type="ECO:0000313" key="2">
    <source>
        <dbReference type="Proteomes" id="UP000325577"/>
    </source>
</evidence>
<dbReference type="SUPFAM" id="SSF54928">
    <property type="entry name" value="RNA-binding domain, RBD"/>
    <property type="match status" value="1"/>
</dbReference>
<sequence length="397" mass="43704">MKSRLGASISPLVNGQHRSSIFKTISVIPKFTLFNCDGHSNSLQLQGIESLKRSIHNSADEDDEFSELGPPSSQGLSTMLKLATEKPEHFRKSGIAKKVVSGRSLPRESILSLRNVFLNESRLSRAPHLKLENHSDVSGFTVNSKSACNFKHSRSITIEKIPSAVDLSQLIEAISKSACNFKHSRSITIENIPSAVDLSQLIEAISVFGKISSASIRTVPNERDCCDVSFENVESSRRAVSVGVIRVGSFLLLIHPVHVPETVTIRIKNINSETTDPAIHSMCTSIGLLGGLARAKEDVVDAIYRVNDDLDSRSILKKLNETVVDDCQWSAHVLPKETTPVAKTNNGDARCKLGLQINSHLAELKKEIYMKKIYCEDLEDLHQAIVHLEDHPAVTCQ</sequence>
<reference evidence="1 2" key="1">
    <citation type="submission" date="2019-09" db="EMBL/GenBank/DDBJ databases">
        <title>A chromosome-level genome assembly of the Chinese tupelo Nyssa sinensis.</title>
        <authorList>
            <person name="Yang X."/>
            <person name="Kang M."/>
            <person name="Yang Y."/>
            <person name="Xiong H."/>
            <person name="Wang M."/>
            <person name="Zhang Z."/>
            <person name="Wang Z."/>
            <person name="Wu H."/>
            <person name="Ma T."/>
            <person name="Liu J."/>
            <person name="Xi Z."/>
        </authorList>
    </citation>
    <scope>NUCLEOTIDE SEQUENCE [LARGE SCALE GENOMIC DNA]</scope>
    <source>
        <strain evidence="1">J267</strain>
        <tissue evidence="1">Leaf</tissue>
    </source>
</reference>
<organism evidence="1 2">
    <name type="scientific">Nyssa sinensis</name>
    <dbReference type="NCBI Taxonomy" id="561372"/>
    <lineage>
        <taxon>Eukaryota</taxon>
        <taxon>Viridiplantae</taxon>
        <taxon>Streptophyta</taxon>
        <taxon>Embryophyta</taxon>
        <taxon>Tracheophyta</taxon>
        <taxon>Spermatophyta</taxon>
        <taxon>Magnoliopsida</taxon>
        <taxon>eudicotyledons</taxon>
        <taxon>Gunneridae</taxon>
        <taxon>Pentapetalae</taxon>
        <taxon>asterids</taxon>
        <taxon>Cornales</taxon>
        <taxon>Nyssaceae</taxon>
        <taxon>Nyssa</taxon>
    </lineage>
</organism>
<dbReference type="EMBL" id="CM018031">
    <property type="protein sequence ID" value="KAA8549104.1"/>
    <property type="molecule type" value="Genomic_DNA"/>
</dbReference>
<dbReference type="AlphaFoldDB" id="A0A5J5C2M8"/>
<dbReference type="CDD" id="cd00590">
    <property type="entry name" value="RRM_SF"/>
    <property type="match status" value="1"/>
</dbReference>
<proteinExistence type="predicted"/>
<dbReference type="OrthoDB" id="1923695at2759"/>
<evidence type="ECO:0000313" key="1">
    <source>
        <dbReference type="EMBL" id="KAA8549104.1"/>
    </source>
</evidence>
<dbReference type="InterPro" id="IPR035979">
    <property type="entry name" value="RBD_domain_sf"/>
</dbReference>
<dbReference type="InterPro" id="IPR012677">
    <property type="entry name" value="Nucleotide-bd_a/b_plait_sf"/>
</dbReference>
<dbReference type="Gene3D" id="3.30.70.330">
    <property type="match status" value="1"/>
</dbReference>
<protein>
    <recommendedName>
        <fullName evidence="3">RRM domain-containing protein</fullName>
    </recommendedName>
</protein>